<name>A0A5E8CMH2_9ZZZZ</name>
<feature type="compositionally biased region" description="Polar residues" evidence="1">
    <location>
        <begin position="51"/>
        <end position="63"/>
    </location>
</feature>
<reference evidence="2" key="1">
    <citation type="submission" date="2019-09" db="EMBL/GenBank/DDBJ databases">
        <authorList>
            <person name="Needham M D."/>
        </authorList>
    </citation>
    <scope>NUCLEOTIDE SEQUENCE</scope>
</reference>
<sequence>MAKNTGQNHRKGAVKDRTQVQNPKTELYMKRDSNTGRFISGKTTPYKGVTKESTNGKNVTHKK</sequence>
<gene>
    <name evidence="2" type="ORF">CPAV1605_1171</name>
</gene>
<organism evidence="2">
    <name type="scientific">seawater metagenome</name>
    <dbReference type="NCBI Taxonomy" id="1561972"/>
    <lineage>
        <taxon>unclassified sequences</taxon>
        <taxon>metagenomes</taxon>
        <taxon>ecological metagenomes</taxon>
    </lineage>
</organism>
<evidence type="ECO:0000313" key="2">
    <source>
        <dbReference type="EMBL" id="VVU95420.1"/>
    </source>
</evidence>
<dbReference type="EMBL" id="CABVLZ010000004">
    <property type="protein sequence ID" value="VVU95420.1"/>
    <property type="molecule type" value="Genomic_DNA"/>
</dbReference>
<dbReference type="AlphaFoldDB" id="A0A5E8CMH2"/>
<proteinExistence type="predicted"/>
<evidence type="ECO:0000256" key="1">
    <source>
        <dbReference type="SAM" id="MobiDB-lite"/>
    </source>
</evidence>
<accession>A0A5E8CMH2</accession>
<feature type="region of interest" description="Disordered" evidence="1">
    <location>
        <begin position="1"/>
        <end position="63"/>
    </location>
</feature>
<protein>
    <submittedName>
        <fullName evidence="2">Uncharacterized protein</fullName>
    </submittedName>
</protein>